<reference evidence="2 3" key="1">
    <citation type="submission" date="2020-07" db="EMBL/GenBank/DDBJ databases">
        <title>Metarhizium humberi genome.</title>
        <authorList>
            <person name="Lysoe E."/>
        </authorList>
    </citation>
    <scope>NUCLEOTIDE SEQUENCE [LARGE SCALE GENOMIC DNA]</scope>
    <source>
        <strain evidence="2 3">ESALQ1638</strain>
    </source>
</reference>
<feature type="compositionally biased region" description="Polar residues" evidence="1">
    <location>
        <begin position="470"/>
        <end position="487"/>
    </location>
</feature>
<comment type="caution">
    <text evidence="2">The sequence shown here is derived from an EMBL/GenBank/DDBJ whole genome shotgun (WGS) entry which is preliminary data.</text>
</comment>
<feature type="region of interest" description="Disordered" evidence="1">
    <location>
        <begin position="314"/>
        <end position="351"/>
    </location>
</feature>
<dbReference type="AlphaFoldDB" id="A0A9P8S484"/>
<feature type="compositionally biased region" description="Basic and acidic residues" evidence="1">
    <location>
        <begin position="182"/>
        <end position="202"/>
    </location>
</feature>
<feature type="compositionally biased region" description="Basic and acidic residues" evidence="1">
    <location>
        <begin position="615"/>
        <end position="629"/>
    </location>
</feature>
<feature type="region of interest" description="Disordered" evidence="1">
    <location>
        <begin position="568"/>
        <end position="648"/>
    </location>
</feature>
<feature type="compositionally biased region" description="Polar residues" evidence="1">
    <location>
        <begin position="57"/>
        <end position="71"/>
    </location>
</feature>
<feature type="compositionally biased region" description="Basic and acidic residues" evidence="1">
    <location>
        <begin position="456"/>
        <end position="469"/>
    </location>
</feature>
<dbReference type="EMBL" id="JACEFI010000018">
    <property type="protein sequence ID" value="KAH0593864.1"/>
    <property type="molecule type" value="Genomic_DNA"/>
</dbReference>
<evidence type="ECO:0000256" key="1">
    <source>
        <dbReference type="SAM" id="MobiDB-lite"/>
    </source>
</evidence>
<feature type="compositionally biased region" description="Polar residues" evidence="1">
    <location>
        <begin position="704"/>
        <end position="718"/>
    </location>
</feature>
<feature type="compositionally biased region" description="Polar residues" evidence="1">
    <location>
        <begin position="241"/>
        <end position="250"/>
    </location>
</feature>
<accession>A0A9P8S484</accession>
<feature type="region of interest" description="Disordered" evidence="1">
    <location>
        <begin position="671"/>
        <end position="766"/>
    </location>
</feature>
<feature type="compositionally biased region" description="Basic and acidic residues" evidence="1">
    <location>
        <begin position="229"/>
        <end position="240"/>
    </location>
</feature>
<dbReference type="Proteomes" id="UP000764110">
    <property type="component" value="Unassembled WGS sequence"/>
</dbReference>
<proteinExistence type="predicted"/>
<feature type="compositionally biased region" description="Polar residues" evidence="1">
    <location>
        <begin position="592"/>
        <end position="608"/>
    </location>
</feature>
<feature type="compositionally biased region" description="Polar residues" evidence="1">
    <location>
        <begin position="679"/>
        <end position="688"/>
    </location>
</feature>
<evidence type="ECO:0000313" key="3">
    <source>
        <dbReference type="Proteomes" id="UP000764110"/>
    </source>
</evidence>
<protein>
    <submittedName>
        <fullName evidence="2">Uncharacterized protein</fullName>
    </submittedName>
</protein>
<keyword evidence="3" id="KW-1185">Reference proteome</keyword>
<organism evidence="2 3">
    <name type="scientific">Metarhizium humberi</name>
    <dbReference type="NCBI Taxonomy" id="2596975"/>
    <lineage>
        <taxon>Eukaryota</taxon>
        <taxon>Fungi</taxon>
        <taxon>Dikarya</taxon>
        <taxon>Ascomycota</taxon>
        <taxon>Pezizomycotina</taxon>
        <taxon>Sordariomycetes</taxon>
        <taxon>Hypocreomycetidae</taxon>
        <taxon>Hypocreales</taxon>
        <taxon>Clavicipitaceae</taxon>
        <taxon>Metarhizium</taxon>
    </lineage>
</organism>
<gene>
    <name evidence="2" type="ORF">MHUMG1_08186</name>
</gene>
<feature type="compositionally biased region" description="Low complexity" evidence="1">
    <location>
        <begin position="518"/>
        <end position="532"/>
    </location>
</feature>
<feature type="compositionally biased region" description="Pro residues" evidence="1">
    <location>
        <begin position="105"/>
        <end position="115"/>
    </location>
</feature>
<sequence>MSESNNPSGRSNSLQRMLDLEKQYMILLFLFSRSFDSTPVQVSSRTRASFGRLHAHSQPSAPSNATSQPATTAVIKNATPTRPGILTRRTQGNMQRNRPKSNMPPRDPSLPPQLPPLAINAGAPITMSGSDLLAGHGRGYSPRDEDSTIVPTPSDKYPKVVSFEFPPTESAPAPCHSPSWEAYERRKTEKKTERREREESRNGKAKKLVKQPPASSPYSMQHASASDVDANRGRRRERADSSTAVNNTSKPPRKARSRSGSFVSLLRAPFEFRRSSVDHGVDSSFIGGIKLEMQRNATAQQALDHQAVEDESNIHPALRKGKQTDRWSAPLKSPPPLHRAGVDGENQRRYPPITRSKTKYHHKTMSLVSPTAPAVPDLNTIDKWRAKVGLRTLSRPGSHTGLDDDAHLNGPGAVAVDLKQTISEPRDALLFDPTRPTSAASPQKPMHVVFPASPPPREKMLEKKPKLDHSNNVSISSCSTGDTFDTAPSSPPPEPPRRSSKRNSTLSLDGSIPPLPSPRHSSSPQPSPVQDAPPRRSFPLCGDGGFQFKDTAKGKAIEAPVSISQSATYIPSPGFQLPGSSSEDSGSEDFHSTSIVSTPATSRPQSEKSMALEPSRPEPLELQRGKEKSLPAPPTTTYPLHSTDNSEDEMDHIQAVAEKVLDVYNDIAVQPPGLRRRSNSQSTLTTDASMPLPLKEKPLRLRSKYNQPGSSSQNSASPATYLEEARRQPPTAPTQRAHKQRLGPPVSFVLPDSDSDSPVTEKSLPSVPDIVGRSLRHKSTPLLSTSDREPVAKVFVECCNCKYYHDMPSNLYEAMANPESVLSPVDKYGYTGALSTAVKCSWCRHEMSTRCCAGLAATVYIKERLH</sequence>
<feature type="region of interest" description="Disordered" evidence="1">
    <location>
        <begin position="52"/>
        <end position="260"/>
    </location>
</feature>
<evidence type="ECO:0000313" key="2">
    <source>
        <dbReference type="EMBL" id="KAH0593864.1"/>
    </source>
</evidence>
<name>A0A9P8S484_9HYPO</name>
<feature type="region of interest" description="Disordered" evidence="1">
    <location>
        <begin position="432"/>
        <end position="546"/>
    </location>
</feature>